<dbReference type="GO" id="GO:0030203">
    <property type="term" value="P:glycosaminoglycan metabolic process"/>
    <property type="evidence" value="ECO:0007669"/>
    <property type="project" value="TreeGrafter"/>
</dbReference>
<dbReference type="Pfam" id="PF00728">
    <property type="entry name" value="Glyco_hydro_20"/>
    <property type="match status" value="1"/>
</dbReference>
<evidence type="ECO:0000256" key="3">
    <source>
        <dbReference type="ARBA" id="ARBA00012663"/>
    </source>
</evidence>
<dbReference type="InterPro" id="IPR019931">
    <property type="entry name" value="LPXTG_anchor"/>
</dbReference>
<evidence type="ECO:0000256" key="8">
    <source>
        <dbReference type="ARBA" id="ARBA00023088"/>
    </source>
</evidence>
<dbReference type="InterPro" id="IPR029018">
    <property type="entry name" value="Hex-like_dom2"/>
</dbReference>
<dbReference type="GO" id="GO:0005975">
    <property type="term" value="P:carbohydrate metabolic process"/>
    <property type="evidence" value="ECO:0007669"/>
    <property type="project" value="InterPro"/>
</dbReference>
<reference evidence="16" key="1">
    <citation type="submission" date="2022-01" db="EMBL/GenBank/DDBJ databases">
        <title>Collection of gut derived symbiotic bacterial strains cultured from healthy donors.</title>
        <authorList>
            <person name="Lin H."/>
            <person name="Kohout C."/>
            <person name="Waligurski E."/>
            <person name="Pamer E.G."/>
        </authorList>
    </citation>
    <scope>NUCLEOTIDE SEQUENCE</scope>
    <source>
        <strain evidence="16">DFI.7.46</strain>
    </source>
</reference>
<dbReference type="InterPro" id="IPR025705">
    <property type="entry name" value="Beta_hexosaminidase_sua/sub"/>
</dbReference>
<evidence type="ECO:0000256" key="5">
    <source>
        <dbReference type="ARBA" id="ARBA00022525"/>
    </source>
</evidence>
<comment type="catalytic activity">
    <reaction evidence="1">
        <text>Hydrolysis of terminal non-reducing N-acetyl-D-hexosamine residues in N-acetyl-beta-D-hexosaminides.</text>
        <dbReference type="EC" id="3.2.1.52"/>
    </reaction>
</comment>
<feature type="transmembrane region" description="Helical" evidence="12">
    <location>
        <begin position="1368"/>
        <end position="1386"/>
    </location>
</feature>
<proteinExistence type="inferred from homology"/>
<evidence type="ECO:0000259" key="15">
    <source>
        <dbReference type="PROSITE" id="PS50847"/>
    </source>
</evidence>
<dbReference type="PANTHER" id="PTHR22600">
    <property type="entry name" value="BETA-HEXOSAMINIDASE"/>
    <property type="match status" value="1"/>
</dbReference>
<feature type="signal peptide" evidence="13">
    <location>
        <begin position="1"/>
        <end position="32"/>
    </location>
</feature>
<dbReference type="InterPro" id="IPR015882">
    <property type="entry name" value="HEX_bac_N"/>
</dbReference>
<dbReference type="EC" id="3.2.1.52" evidence="3"/>
<keyword evidence="6 13" id="KW-0732">Signal</keyword>
<protein>
    <recommendedName>
        <fullName evidence="3">beta-N-acetylhexosaminidase</fullName>
        <ecNumber evidence="3">3.2.1.52</ecNumber>
    </recommendedName>
</protein>
<dbReference type="GO" id="GO:0004563">
    <property type="term" value="F:beta-N-acetylhexosaminidase activity"/>
    <property type="evidence" value="ECO:0007669"/>
    <property type="project" value="UniProtKB-EC"/>
</dbReference>
<evidence type="ECO:0000256" key="6">
    <source>
        <dbReference type="ARBA" id="ARBA00022729"/>
    </source>
</evidence>
<name>A0AAJ1BBJ5_9ACTO</name>
<dbReference type="InterPro" id="IPR017853">
    <property type="entry name" value="GH"/>
</dbReference>
<feature type="domain" description="Gram-positive cocci surface proteins LPxTG" evidence="15">
    <location>
        <begin position="1359"/>
        <end position="1392"/>
    </location>
</feature>
<dbReference type="SUPFAM" id="SSF49785">
    <property type="entry name" value="Galactose-binding domain-like"/>
    <property type="match status" value="2"/>
</dbReference>
<feature type="region of interest" description="Disordered" evidence="11">
    <location>
        <begin position="1209"/>
        <end position="1247"/>
    </location>
</feature>
<feature type="compositionally biased region" description="Polar residues" evidence="11">
    <location>
        <begin position="1341"/>
        <end position="1363"/>
    </location>
</feature>
<evidence type="ECO:0000256" key="13">
    <source>
        <dbReference type="SAM" id="SignalP"/>
    </source>
</evidence>
<dbReference type="Gene3D" id="3.30.379.10">
    <property type="entry name" value="Chitobiase/beta-hexosaminidase domain 2-like"/>
    <property type="match status" value="1"/>
</dbReference>
<evidence type="ECO:0000259" key="14">
    <source>
        <dbReference type="PROSITE" id="PS50022"/>
    </source>
</evidence>
<feature type="active site" description="Proton donor" evidence="10">
    <location>
        <position position="540"/>
    </location>
</feature>
<dbReference type="SUPFAM" id="SSF51445">
    <property type="entry name" value="(Trans)glycosidases"/>
    <property type="match status" value="1"/>
</dbReference>
<evidence type="ECO:0000256" key="1">
    <source>
        <dbReference type="ARBA" id="ARBA00001231"/>
    </source>
</evidence>
<keyword evidence="8" id="KW-0572">Peptidoglycan-anchor</keyword>
<dbReference type="GO" id="GO:0016020">
    <property type="term" value="C:membrane"/>
    <property type="evidence" value="ECO:0007669"/>
    <property type="project" value="TreeGrafter"/>
</dbReference>
<keyword evidence="4" id="KW-0134">Cell wall</keyword>
<dbReference type="RefSeq" id="WP_238127450.1">
    <property type="nucleotide sequence ID" value="NZ_JAKNHJ010000001.1"/>
</dbReference>
<evidence type="ECO:0000313" key="16">
    <source>
        <dbReference type="EMBL" id="MCG4617045.1"/>
    </source>
</evidence>
<gene>
    <name evidence="16" type="ORF">L0M99_00850</name>
</gene>
<evidence type="ECO:0000256" key="10">
    <source>
        <dbReference type="PIRSR" id="PIRSR625705-1"/>
    </source>
</evidence>
<evidence type="ECO:0000256" key="7">
    <source>
        <dbReference type="ARBA" id="ARBA00022801"/>
    </source>
</evidence>
<keyword evidence="12" id="KW-0812">Transmembrane</keyword>
<dbReference type="PRINTS" id="PR00738">
    <property type="entry name" value="GLHYDRLASE20"/>
</dbReference>
<dbReference type="PROSITE" id="PS50847">
    <property type="entry name" value="GRAM_POS_ANCHORING"/>
    <property type="match status" value="1"/>
</dbReference>
<dbReference type="Gene3D" id="2.60.40.10">
    <property type="entry name" value="Immunoglobulins"/>
    <property type="match status" value="1"/>
</dbReference>
<evidence type="ECO:0000256" key="4">
    <source>
        <dbReference type="ARBA" id="ARBA00022512"/>
    </source>
</evidence>
<dbReference type="InterPro" id="IPR008979">
    <property type="entry name" value="Galactose-bd-like_sf"/>
</dbReference>
<keyword evidence="5" id="KW-0964">Secreted</keyword>
<evidence type="ECO:0000256" key="2">
    <source>
        <dbReference type="ARBA" id="ARBA00006285"/>
    </source>
</evidence>
<dbReference type="EMBL" id="JAKNHJ010000001">
    <property type="protein sequence ID" value="MCG4617045.1"/>
    <property type="molecule type" value="Genomic_DNA"/>
</dbReference>
<organism evidence="16 17">
    <name type="scientific">Varibaculum cambriense</name>
    <dbReference type="NCBI Taxonomy" id="184870"/>
    <lineage>
        <taxon>Bacteria</taxon>
        <taxon>Bacillati</taxon>
        <taxon>Actinomycetota</taxon>
        <taxon>Actinomycetes</taxon>
        <taxon>Actinomycetales</taxon>
        <taxon>Actinomycetaceae</taxon>
        <taxon>Varibaculum</taxon>
    </lineage>
</organism>
<dbReference type="Gene3D" id="3.20.20.80">
    <property type="entry name" value="Glycosidases"/>
    <property type="match status" value="1"/>
</dbReference>
<feature type="domain" description="F5/8 type C" evidence="14">
    <location>
        <begin position="969"/>
        <end position="1127"/>
    </location>
</feature>
<keyword evidence="12" id="KW-0472">Membrane</keyword>
<dbReference type="PANTHER" id="PTHR22600:SF57">
    <property type="entry name" value="BETA-N-ACETYLHEXOSAMINIDASE"/>
    <property type="match status" value="1"/>
</dbReference>
<evidence type="ECO:0000256" key="11">
    <source>
        <dbReference type="SAM" id="MobiDB-lite"/>
    </source>
</evidence>
<dbReference type="InterPro" id="IPR015883">
    <property type="entry name" value="Glyco_hydro_20_cat"/>
</dbReference>
<dbReference type="InterPro" id="IPR013783">
    <property type="entry name" value="Ig-like_fold"/>
</dbReference>
<keyword evidence="12" id="KW-1133">Transmembrane helix</keyword>
<dbReference type="Gene3D" id="2.60.120.260">
    <property type="entry name" value="Galactose-binding domain-like"/>
    <property type="match status" value="2"/>
</dbReference>
<feature type="compositionally biased region" description="Basic and acidic residues" evidence="11">
    <location>
        <begin position="1287"/>
        <end position="1300"/>
    </location>
</feature>
<dbReference type="InterPro" id="IPR000421">
    <property type="entry name" value="FA58C"/>
</dbReference>
<dbReference type="Pfam" id="PF02838">
    <property type="entry name" value="Glyco_hydro_20b"/>
    <property type="match status" value="1"/>
</dbReference>
<dbReference type="Pfam" id="PF00754">
    <property type="entry name" value="F5_F8_type_C"/>
    <property type="match status" value="2"/>
</dbReference>
<feature type="domain" description="F5/8 type C" evidence="14">
    <location>
        <begin position="21"/>
        <end position="178"/>
    </location>
</feature>
<evidence type="ECO:0000313" key="17">
    <source>
        <dbReference type="Proteomes" id="UP001200537"/>
    </source>
</evidence>
<evidence type="ECO:0000256" key="12">
    <source>
        <dbReference type="SAM" id="Phobius"/>
    </source>
</evidence>
<keyword evidence="7" id="KW-0378">Hydrolase</keyword>
<feature type="region of interest" description="Disordered" evidence="11">
    <location>
        <begin position="1286"/>
        <end position="1365"/>
    </location>
</feature>
<feature type="chain" id="PRO_5042526738" description="beta-N-acetylhexosaminidase" evidence="13">
    <location>
        <begin position="33"/>
        <end position="1392"/>
    </location>
</feature>
<comment type="similarity">
    <text evidence="2">Belongs to the glycosyl hydrolase 20 family.</text>
</comment>
<sequence>MFNRSKKVFSLLGAGALALAALLPAGIGTAEAAEPTNHALAAKGGSVSASGNEVADKWQAQAAIDGNDSGDSRWSSNHSDQAWIAVHLKEAIKIDHVTIKWEAACAASYHLEVSNDGTTWEKASDTIRPQCSTADTQKLNAATANGTWKYVKMQAESRTPFQGIKYGVSLFEFEVWDAAEPVAPAQPNLIPLPAEMTPGQGSFELGTDTKIKTDSASKAVAEMTAKTMRASTGFPLPVGKEGQISLRVDTSLNTTGLTSGNIEEAYSLKVSESGVEIVGKSAQGVWNATRTLLQLFPAFIYSPHQVNTQWLAPAITVKDAPRFAHRAIQADVARSFLTIADLKQMIDTFANVKGSRLHLHLSDDQGWRLQMTNEGREAGDTIDYTKLTEVSGKTAMNWNSEAYSLKDLTDSSQQADDNVVELGHHGFYTQEEYKELVKYAADRFVTIQPEFDMPGHTNAALSAIPQLNSANSSHNGTVDAEGNAITDPAKWQVAPANGTGDVGYSYLDPDSKHTQYFVRHVFKQLAALTPGKTIHIGGDESHDMVKKLGKDKFNEFLNMSAKAVRDQGKSPIGWNEIASNTLQPGDLVQYWTGSTANTKRAIQNEGVKVAVSNASTAYIDMKYGVPGGNSIGLTWSGTGDFDKYYNWDPAQVIKGIPESSIVGTVAVQWSETIRGGYQAEWLMWPRSISHAEVAWTPQVKRNVNQFKQRMAAMGDRLTVSAVNFFDGPKANWQTALAGVDQKVAPNRSVNLTVGEFAAPGTVKNSEGTQITKAGNAASALGDTPFSATIDWGDGSAPSPAIFTQSHSRDALHSSPLYKVTGKHPYANPGTYTGTITGSNGQKATFTVNVANGAPDPSENSSWDASKKPTITIEKNLIRPYERVKVKLSGFEPGKYVKLAWNDKDQFLAMPGADGSAEYYLPFFDKAEKVLRPQDTGTHQLRATQIGANRSAEVTATIVSDREELLNPVAQCPTMNDPNCGYESITASSQADNEPKPSGPVSAAFDGNPNTYWHTRWAAPAGTFPHTVTAQLKAAPEQKCQITGFEYTARSGQENSRVKDFRIEVSENGNDWKSAISGSLKNHADPQVFNFAADKQLSGKYVRMVQLNSQAGNDFGGAAEIRFGALCARNGTEVTPVAPVAEKQPLTEQGKEYPGYFLVPAVTGVNYYLGDELLTPQQAVPLPYGKTKIVARPASDLFRFKEGAKSEWTLDMGEDPGQVDPPQPEKPEKPAPQVVKGDWTDSPGQEASNCKTFKVMQTRSVTTTEYIWDAAGAKWVLDTANAQVTTEKGARDMSAAEKEKCALSPEEPSPDNPNPDKPGKPDVKPGTKPGTGTDNGAVKPGNTESKPGTKPRQQNTTSAMPSTGASSELSLLLAALSIGFGGVLLLSRNRIRN</sequence>
<evidence type="ECO:0000256" key="9">
    <source>
        <dbReference type="ARBA" id="ARBA00023295"/>
    </source>
</evidence>
<accession>A0AAJ1BBJ5</accession>
<dbReference type="SUPFAM" id="SSF55545">
    <property type="entry name" value="beta-N-acetylhexosaminidase-like domain"/>
    <property type="match status" value="1"/>
</dbReference>
<comment type="caution">
    <text evidence="16">The sequence shown here is derived from an EMBL/GenBank/DDBJ whole genome shotgun (WGS) entry which is preliminary data.</text>
</comment>
<feature type="compositionally biased region" description="Low complexity" evidence="11">
    <location>
        <begin position="1325"/>
        <end position="1335"/>
    </location>
</feature>
<dbReference type="PROSITE" id="PS50022">
    <property type="entry name" value="FA58C_3"/>
    <property type="match status" value="2"/>
</dbReference>
<keyword evidence="9" id="KW-0326">Glycosidase</keyword>
<dbReference type="Proteomes" id="UP001200537">
    <property type="component" value="Unassembled WGS sequence"/>
</dbReference>